<dbReference type="EC" id="4.2.2.2" evidence="5 12"/>
<accession>A0ABQ9A1F1</accession>
<evidence type="ECO:0000256" key="9">
    <source>
        <dbReference type="ARBA" id="ARBA00022837"/>
    </source>
</evidence>
<dbReference type="InterPro" id="IPR007524">
    <property type="entry name" value="Pec_lyase_N"/>
</dbReference>
<sequence length="430" mass="48571">MRTHTGHFVFFSLFLSLAVFVPTLQGHIGEFDEYWKKKADEAHQAAQEAFFPDPMNVTDQFNFQVNRVLTETNSTRRSLVRKRGGKCLATNPIDRCWRCDPNWASHRQKLADCVLGFGHKTVGGKYGKIYVVTDPSDQDMLNPRPGTLRHAVIQKEPLWIIFSGSMIIRLNQELMVNSHKTIDARGANVHIAHGAGITIQFVQNVIIHGLRIHDIVIGSGGLIRDSVDHYGFRTRSDGDGISIFGSSNIWIDHVSMANCQDGLVDVIMGSNGITISNSHFTRHNEGDSIMQITVAFNHFGRGLVQRMPRCRWGFFHVVNNDYTHWLMYAIGGSHNPTIISQGNRFIAPNNTFAKEVTKRDYALESEWKNWNWRSEDDLMMNGAFFVQSGSPSTSSRQLSRFDMIKSKPGTFVTRLTRFSGSLDCFKGKPC</sequence>
<reference evidence="14" key="1">
    <citation type="submission" date="2022-10" db="EMBL/GenBank/DDBJ databases">
        <authorList>
            <person name="Hyden B.L."/>
            <person name="Feng K."/>
            <person name="Yates T."/>
            <person name="Jawdy S."/>
            <person name="Smart L.B."/>
            <person name="Muchero W."/>
        </authorList>
    </citation>
    <scope>NUCLEOTIDE SEQUENCE</scope>
    <source>
        <tissue evidence="14">Shoot tip</tissue>
    </source>
</reference>
<dbReference type="SUPFAM" id="SSF51126">
    <property type="entry name" value="Pectin lyase-like"/>
    <property type="match status" value="1"/>
</dbReference>
<evidence type="ECO:0000256" key="11">
    <source>
        <dbReference type="ARBA" id="ARBA00023239"/>
    </source>
</evidence>
<comment type="catalytic activity">
    <reaction evidence="1 12">
        <text>Eliminative cleavage of (1-&gt;4)-alpha-D-galacturonan to give oligosaccharides with 4-deoxy-alpha-D-galact-4-enuronosyl groups at their non-reducing ends.</text>
        <dbReference type="EC" id="4.2.2.2"/>
    </reaction>
</comment>
<keyword evidence="7 12" id="KW-0479">Metal-binding</keyword>
<evidence type="ECO:0000313" key="14">
    <source>
        <dbReference type="EMBL" id="KAJ6321785.1"/>
    </source>
</evidence>
<comment type="cofactor">
    <cofactor evidence="12">
        <name>Ca(2+)</name>
        <dbReference type="ChEBI" id="CHEBI:29108"/>
    </cofactor>
    <text evidence="12">Binds 1 Ca(2+) ion. Required for its activity.</text>
</comment>
<dbReference type="Proteomes" id="UP001141253">
    <property type="component" value="Chromosome 8"/>
</dbReference>
<feature type="chain" id="PRO_5044974698" description="Pectate lyase" evidence="12">
    <location>
        <begin position="27"/>
        <end position="430"/>
    </location>
</feature>
<dbReference type="EMBL" id="JAPFFI010000023">
    <property type="protein sequence ID" value="KAJ6321785.1"/>
    <property type="molecule type" value="Genomic_DNA"/>
</dbReference>
<dbReference type="PRINTS" id="PR00807">
    <property type="entry name" value="AMBALLERGEN"/>
</dbReference>
<evidence type="ECO:0000256" key="4">
    <source>
        <dbReference type="ARBA" id="ARBA00010980"/>
    </source>
</evidence>
<keyword evidence="8 12" id="KW-0732">Signal</keyword>
<evidence type="ECO:0000259" key="13">
    <source>
        <dbReference type="SMART" id="SM00656"/>
    </source>
</evidence>
<dbReference type="SMART" id="SM00656">
    <property type="entry name" value="Amb_all"/>
    <property type="match status" value="1"/>
</dbReference>
<keyword evidence="6" id="KW-0964">Secreted</keyword>
<dbReference type="Pfam" id="PF00544">
    <property type="entry name" value="Pectate_lyase_4"/>
    <property type="match status" value="1"/>
</dbReference>
<feature type="domain" description="Pectate lyase" evidence="13">
    <location>
        <begin position="165"/>
        <end position="351"/>
    </location>
</feature>
<evidence type="ECO:0000256" key="1">
    <source>
        <dbReference type="ARBA" id="ARBA00000695"/>
    </source>
</evidence>
<dbReference type="InterPro" id="IPR018082">
    <property type="entry name" value="AmbAllergen"/>
</dbReference>
<reference evidence="14" key="2">
    <citation type="journal article" date="2023" name="Int. J. Mol. Sci.">
        <title>De Novo Assembly and Annotation of 11 Diverse Shrub Willow (Salix) Genomes Reveals Novel Gene Organization in Sex-Linked Regions.</title>
        <authorList>
            <person name="Hyden B."/>
            <person name="Feng K."/>
            <person name="Yates T.B."/>
            <person name="Jawdy S."/>
            <person name="Cereghino C."/>
            <person name="Smart L.B."/>
            <person name="Muchero W."/>
        </authorList>
    </citation>
    <scope>NUCLEOTIDE SEQUENCE</scope>
    <source>
        <tissue evidence="14">Shoot tip</tissue>
    </source>
</reference>
<organism evidence="14 15">
    <name type="scientific">Salix suchowensis</name>
    <dbReference type="NCBI Taxonomy" id="1278906"/>
    <lineage>
        <taxon>Eukaryota</taxon>
        <taxon>Viridiplantae</taxon>
        <taxon>Streptophyta</taxon>
        <taxon>Embryophyta</taxon>
        <taxon>Tracheophyta</taxon>
        <taxon>Spermatophyta</taxon>
        <taxon>Magnoliopsida</taxon>
        <taxon>eudicotyledons</taxon>
        <taxon>Gunneridae</taxon>
        <taxon>Pentapetalae</taxon>
        <taxon>rosids</taxon>
        <taxon>fabids</taxon>
        <taxon>Malpighiales</taxon>
        <taxon>Salicaceae</taxon>
        <taxon>Saliceae</taxon>
        <taxon>Salix</taxon>
    </lineage>
</organism>
<keyword evidence="10" id="KW-0325">Glycoprotein</keyword>
<dbReference type="InterPro" id="IPR012334">
    <property type="entry name" value="Pectin_lyas_fold"/>
</dbReference>
<evidence type="ECO:0000256" key="7">
    <source>
        <dbReference type="ARBA" id="ARBA00022723"/>
    </source>
</evidence>
<feature type="signal peptide" evidence="12">
    <location>
        <begin position="1"/>
        <end position="26"/>
    </location>
</feature>
<dbReference type="InterPro" id="IPR045032">
    <property type="entry name" value="PEL"/>
</dbReference>
<evidence type="ECO:0000256" key="12">
    <source>
        <dbReference type="RuleBase" id="RU361123"/>
    </source>
</evidence>
<keyword evidence="6" id="KW-0134">Cell wall</keyword>
<keyword evidence="9 12" id="KW-0106">Calcium</keyword>
<evidence type="ECO:0000256" key="2">
    <source>
        <dbReference type="ARBA" id="ARBA00004191"/>
    </source>
</evidence>
<evidence type="ECO:0000256" key="10">
    <source>
        <dbReference type="ARBA" id="ARBA00023180"/>
    </source>
</evidence>
<keyword evidence="15" id="KW-1185">Reference proteome</keyword>
<name>A0ABQ9A1F1_9ROSI</name>
<dbReference type="InterPro" id="IPR011050">
    <property type="entry name" value="Pectin_lyase_fold/virulence"/>
</dbReference>
<evidence type="ECO:0000256" key="5">
    <source>
        <dbReference type="ARBA" id="ARBA00012272"/>
    </source>
</evidence>
<comment type="caution">
    <text evidence="14">The sequence shown here is derived from an EMBL/GenBank/DDBJ whole genome shotgun (WGS) entry which is preliminary data.</text>
</comment>
<evidence type="ECO:0000313" key="15">
    <source>
        <dbReference type="Proteomes" id="UP001141253"/>
    </source>
</evidence>
<comment type="subcellular location">
    <subcellularLocation>
        <location evidence="2">Secreted</location>
        <location evidence="2">Cell wall</location>
    </subcellularLocation>
</comment>
<dbReference type="Pfam" id="PF04431">
    <property type="entry name" value="Pec_lyase_N"/>
    <property type="match status" value="1"/>
</dbReference>
<evidence type="ECO:0000256" key="6">
    <source>
        <dbReference type="ARBA" id="ARBA00022512"/>
    </source>
</evidence>
<comment type="pathway">
    <text evidence="3 12">Glycan metabolism; pectin degradation; 2-dehydro-3-deoxy-D-gluconate from pectin: step 2/5.</text>
</comment>
<proteinExistence type="inferred from homology"/>
<dbReference type="PANTHER" id="PTHR31683">
    <property type="entry name" value="PECTATE LYASE 18-RELATED"/>
    <property type="match status" value="1"/>
</dbReference>
<comment type="similarity">
    <text evidence="4 12">Belongs to the polysaccharide lyase 1 family.</text>
</comment>
<gene>
    <name evidence="14" type="ORF">OIU77_011793</name>
</gene>
<protein>
    <recommendedName>
        <fullName evidence="5 12">Pectate lyase</fullName>
        <ecNumber evidence="5 12">4.2.2.2</ecNumber>
    </recommendedName>
</protein>
<evidence type="ECO:0000256" key="3">
    <source>
        <dbReference type="ARBA" id="ARBA00005220"/>
    </source>
</evidence>
<keyword evidence="11 12" id="KW-0456">Lyase</keyword>
<evidence type="ECO:0000256" key="8">
    <source>
        <dbReference type="ARBA" id="ARBA00022729"/>
    </source>
</evidence>
<dbReference type="PANTHER" id="PTHR31683:SF181">
    <property type="entry name" value="PECTATE LYASE 6-RELATED"/>
    <property type="match status" value="1"/>
</dbReference>
<dbReference type="InterPro" id="IPR002022">
    <property type="entry name" value="Pec_lyase"/>
</dbReference>
<dbReference type="Gene3D" id="2.160.20.10">
    <property type="entry name" value="Single-stranded right-handed beta-helix, Pectin lyase-like"/>
    <property type="match status" value="1"/>
</dbReference>